<dbReference type="Proteomes" id="UP000050823">
    <property type="component" value="Unassembled WGS sequence"/>
</dbReference>
<gene>
    <name evidence="2" type="ORF">FC90_GL001469</name>
</gene>
<keyword evidence="1" id="KW-0472">Membrane</keyword>
<dbReference type="Pfam" id="PF17332">
    <property type="entry name" value="DUF5592"/>
    <property type="match status" value="1"/>
</dbReference>
<evidence type="ECO:0000256" key="1">
    <source>
        <dbReference type="SAM" id="Phobius"/>
    </source>
</evidence>
<dbReference type="AlphaFoldDB" id="A0AA89I1A4"/>
<proteinExistence type="predicted"/>
<reference evidence="2 3" key="1">
    <citation type="journal article" date="2015" name="Genome Announc.">
        <title>Expanding the biotechnology potential of lactobacilli through comparative genomics of 213 strains and associated genera.</title>
        <authorList>
            <person name="Sun Z."/>
            <person name="Harris H.M."/>
            <person name="McCann A."/>
            <person name="Guo C."/>
            <person name="Argimon S."/>
            <person name="Zhang W."/>
            <person name="Yang X."/>
            <person name="Jeffery I.B."/>
            <person name="Cooney J.C."/>
            <person name="Kagawa T.F."/>
            <person name="Liu W."/>
            <person name="Song Y."/>
            <person name="Salvetti E."/>
            <person name="Wrobel A."/>
            <person name="Rasinkangas P."/>
            <person name="Parkhill J."/>
            <person name="Rea M.C."/>
            <person name="O'Sullivan O."/>
            <person name="Ritari J."/>
            <person name="Douillard F.P."/>
            <person name="Paul Ross R."/>
            <person name="Yang R."/>
            <person name="Briner A.E."/>
            <person name="Felis G.E."/>
            <person name="de Vos W.M."/>
            <person name="Barrangou R."/>
            <person name="Klaenhammer T.R."/>
            <person name="Caufield P.W."/>
            <person name="Cui Y."/>
            <person name="Zhang H."/>
            <person name="O'Toole P.W."/>
        </authorList>
    </citation>
    <scope>NUCLEOTIDE SEQUENCE [LARGE SCALE GENOMIC DNA]</scope>
    <source>
        <strain evidence="2 3">DSM 20719</strain>
    </source>
</reference>
<protein>
    <submittedName>
        <fullName evidence="2">Uncharacterized protein</fullName>
    </submittedName>
</protein>
<keyword evidence="1" id="KW-1133">Transmembrane helix</keyword>
<name>A0AA89I1A4_9LACO</name>
<comment type="caution">
    <text evidence="2">The sequence shown here is derived from an EMBL/GenBank/DDBJ whole genome shotgun (WGS) entry which is preliminary data.</text>
</comment>
<feature type="transmembrane region" description="Helical" evidence="1">
    <location>
        <begin position="6"/>
        <end position="26"/>
    </location>
</feature>
<evidence type="ECO:0000313" key="2">
    <source>
        <dbReference type="EMBL" id="KRM23677.1"/>
    </source>
</evidence>
<organism evidence="2 3">
    <name type="scientific">Latilactobacillus graminis DSM 20719</name>
    <dbReference type="NCBI Taxonomy" id="1423752"/>
    <lineage>
        <taxon>Bacteria</taxon>
        <taxon>Bacillati</taxon>
        <taxon>Bacillota</taxon>
        <taxon>Bacilli</taxon>
        <taxon>Lactobacillales</taxon>
        <taxon>Lactobacillaceae</taxon>
        <taxon>Latilactobacillus</taxon>
    </lineage>
</organism>
<dbReference type="EMBL" id="AYZB01000008">
    <property type="protein sequence ID" value="KRM23677.1"/>
    <property type="molecule type" value="Genomic_DNA"/>
</dbReference>
<evidence type="ECO:0000313" key="3">
    <source>
        <dbReference type="Proteomes" id="UP000050823"/>
    </source>
</evidence>
<accession>A0AA89I1A4</accession>
<dbReference type="InterPro" id="IPR020275">
    <property type="entry name" value="DUF5592"/>
</dbReference>
<sequence>MIPKLVYAPLKIPAMIFVGLIAWFWISPSSTNPQKRNYQRLLYVFMRDKQSYHPIPYYTAETEMFDDE</sequence>
<keyword evidence="1" id="KW-0812">Transmembrane</keyword>